<evidence type="ECO:0000256" key="9">
    <source>
        <dbReference type="ARBA" id="ARBA00023136"/>
    </source>
</evidence>
<keyword evidence="7" id="KW-0406">Ion transport</keyword>
<keyword evidence="5 13" id="KW-0812">Transmembrane</keyword>
<dbReference type="CDD" id="cd06261">
    <property type="entry name" value="TM_PBP2"/>
    <property type="match status" value="1"/>
</dbReference>
<dbReference type="PANTHER" id="PTHR43163">
    <property type="entry name" value="DIPEPTIDE TRANSPORT SYSTEM PERMEASE PROTEIN DPPB-RELATED"/>
    <property type="match status" value="1"/>
</dbReference>
<comment type="subunit">
    <text evidence="11">The complex is composed of two ATP-binding proteins (NikD and NikE), two transmembrane proteins (NikB and NikC) and a solute-binding protein (NikA).</text>
</comment>
<name>A0A9D2N393_9FIRM</name>
<dbReference type="SUPFAM" id="SSF161098">
    <property type="entry name" value="MetI-like"/>
    <property type="match status" value="1"/>
</dbReference>
<reference evidence="15" key="2">
    <citation type="submission" date="2021-04" db="EMBL/GenBank/DDBJ databases">
        <authorList>
            <person name="Gilroy R."/>
        </authorList>
    </citation>
    <scope>NUCLEOTIDE SEQUENCE</scope>
    <source>
        <strain evidence="15">ChiSxjej6B18-287</strain>
    </source>
</reference>
<evidence type="ECO:0000256" key="5">
    <source>
        <dbReference type="ARBA" id="ARBA00022692"/>
    </source>
</evidence>
<feature type="transmembrane region" description="Helical" evidence="13">
    <location>
        <begin position="12"/>
        <end position="31"/>
    </location>
</feature>
<dbReference type="EMBL" id="DWWV01000014">
    <property type="protein sequence ID" value="HJC09349.1"/>
    <property type="molecule type" value="Genomic_DNA"/>
</dbReference>
<evidence type="ECO:0000256" key="3">
    <source>
        <dbReference type="ARBA" id="ARBA00022475"/>
    </source>
</evidence>
<dbReference type="InterPro" id="IPR035906">
    <property type="entry name" value="MetI-like_sf"/>
</dbReference>
<feature type="transmembrane region" description="Helical" evidence="13">
    <location>
        <begin position="278"/>
        <end position="300"/>
    </location>
</feature>
<protein>
    <recommendedName>
        <fullName evidence="12">Nickel import system permease protein NikB</fullName>
    </recommendedName>
</protein>
<feature type="transmembrane region" description="Helical" evidence="13">
    <location>
        <begin position="230"/>
        <end position="258"/>
    </location>
</feature>
<dbReference type="Gene3D" id="1.10.3720.10">
    <property type="entry name" value="MetI-like"/>
    <property type="match status" value="1"/>
</dbReference>
<dbReference type="NCBIfam" id="NF045470">
    <property type="entry name" value="Opp2B"/>
    <property type="match status" value="1"/>
</dbReference>
<comment type="subcellular location">
    <subcellularLocation>
        <location evidence="1 13">Cell membrane</location>
        <topology evidence="1 13">Multi-pass membrane protein</topology>
    </subcellularLocation>
</comment>
<gene>
    <name evidence="15" type="ORF">H9935_00820</name>
</gene>
<evidence type="ECO:0000256" key="8">
    <source>
        <dbReference type="ARBA" id="ARBA00023112"/>
    </source>
</evidence>
<evidence type="ECO:0000313" key="16">
    <source>
        <dbReference type="Proteomes" id="UP000823893"/>
    </source>
</evidence>
<keyword evidence="4" id="KW-0533">Nickel</keyword>
<evidence type="ECO:0000256" key="12">
    <source>
        <dbReference type="ARBA" id="ARBA00044774"/>
    </source>
</evidence>
<reference evidence="15" key="1">
    <citation type="journal article" date="2021" name="PeerJ">
        <title>Extensive microbial diversity within the chicken gut microbiome revealed by metagenomics and culture.</title>
        <authorList>
            <person name="Gilroy R."/>
            <person name="Ravi A."/>
            <person name="Getino M."/>
            <person name="Pursley I."/>
            <person name="Horton D.L."/>
            <person name="Alikhan N.F."/>
            <person name="Baker D."/>
            <person name="Gharbi K."/>
            <person name="Hall N."/>
            <person name="Watson M."/>
            <person name="Adriaenssens E.M."/>
            <person name="Foster-Nyarko E."/>
            <person name="Jarju S."/>
            <person name="Secka A."/>
            <person name="Antonio M."/>
            <person name="Oren A."/>
            <person name="Chaudhuri R.R."/>
            <person name="La Ragione R."/>
            <person name="Hildebrand F."/>
            <person name="Pallen M.J."/>
        </authorList>
    </citation>
    <scope>NUCLEOTIDE SEQUENCE</scope>
    <source>
        <strain evidence="15">ChiSxjej6B18-287</strain>
    </source>
</reference>
<keyword evidence="9 13" id="KW-0472">Membrane</keyword>
<dbReference type="Proteomes" id="UP000823893">
    <property type="component" value="Unassembled WGS sequence"/>
</dbReference>
<dbReference type="AlphaFoldDB" id="A0A9D2N393"/>
<keyword evidence="6 13" id="KW-1133">Transmembrane helix</keyword>
<dbReference type="GO" id="GO:0015099">
    <property type="term" value="F:nickel cation transmembrane transporter activity"/>
    <property type="evidence" value="ECO:0007669"/>
    <property type="project" value="InterPro"/>
</dbReference>
<dbReference type="InterPro" id="IPR050045">
    <property type="entry name" value="Opp2B"/>
</dbReference>
<evidence type="ECO:0000256" key="2">
    <source>
        <dbReference type="ARBA" id="ARBA00022448"/>
    </source>
</evidence>
<dbReference type="InterPro" id="IPR045621">
    <property type="entry name" value="BPD_transp_1_N"/>
</dbReference>
<proteinExistence type="inferred from homology"/>
<dbReference type="GO" id="GO:0005886">
    <property type="term" value="C:plasma membrane"/>
    <property type="evidence" value="ECO:0007669"/>
    <property type="project" value="UniProtKB-SubCell"/>
</dbReference>
<dbReference type="PROSITE" id="PS50928">
    <property type="entry name" value="ABC_TM1"/>
    <property type="match status" value="1"/>
</dbReference>
<evidence type="ECO:0000256" key="10">
    <source>
        <dbReference type="ARBA" id="ARBA00024202"/>
    </source>
</evidence>
<evidence type="ECO:0000256" key="6">
    <source>
        <dbReference type="ARBA" id="ARBA00022989"/>
    </source>
</evidence>
<feature type="transmembrane region" description="Helical" evidence="13">
    <location>
        <begin position="102"/>
        <end position="125"/>
    </location>
</feature>
<dbReference type="Pfam" id="PF19300">
    <property type="entry name" value="BPD_transp_1_N"/>
    <property type="match status" value="1"/>
</dbReference>
<sequence length="314" mass="35281">MRKYVIRRFIQLIPILLGITLLSFILTNIGTTDVIDTMESNQGVVMSEEEKDQLRQEMGLDKPLAQQYVIWLGNVLRGDMGESFVSGKDVFDTFISKLPATIYLTVTSVFLTVLISIPLGILSAVKQNKFLDYLIRFLSFIGNSLPNFFVSLLLIYFFSLKLKLLPVMGNNSGWKSIILPTLTLAIAMSSKYTRQVRATVLEELNKDYVQGARARGIRENKILTFSVLKASMLTIVTLLALSIGSLLGGTAIVESIFMWDGVGKMAVDAITMRDYPIIQAYVIWMAVIYVVVNLITDLIYHYLDPRIRLGQEEA</sequence>
<feature type="domain" description="ABC transmembrane type-1" evidence="14">
    <location>
        <begin position="98"/>
        <end position="300"/>
    </location>
</feature>
<accession>A0A9D2N393</accession>
<comment type="caution">
    <text evidence="15">The sequence shown here is derived from an EMBL/GenBank/DDBJ whole genome shotgun (WGS) entry which is preliminary data.</text>
</comment>
<keyword evidence="2 13" id="KW-0813">Transport</keyword>
<comment type="similarity">
    <text evidence="10">Belongs to the binding-protein-dependent transport system permease family. OppBC subfamily.</text>
</comment>
<dbReference type="Pfam" id="PF00528">
    <property type="entry name" value="BPD_transp_1"/>
    <property type="match status" value="1"/>
</dbReference>
<feature type="transmembrane region" description="Helical" evidence="13">
    <location>
        <begin position="137"/>
        <end position="160"/>
    </location>
</feature>
<evidence type="ECO:0000256" key="11">
    <source>
        <dbReference type="ARBA" id="ARBA00038669"/>
    </source>
</evidence>
<keyword evidence="3" id="KW-1003">Cell membrane</keyword>
<evidence type="ECO:0000256" key="13">
    <source>
        <dbReference type="RuleBase" id="RU363032"/>
    </source>
</evidence>
<evidence type="ECO:0000259" key="14">
    <source>
        <dbReference type="PROSITE" id="PS50928"/>
    </source>
</evidence>
<evidence type="ECO:0000256" key="7">
    <source>
        <dbReference type="ARBA" id="ARBA00023065"/>
    </source>
</evidence>
<dbReference type="InterPro" id="IPR000515">
    <property type="entry name" value="MetI-like"/>
</dbReference>
<evidence type="ECO:0000256" key="1">
    <source>
        <dbReference type="ARBA" id="ARBA00004651"/>
    </source>
</evidence>
<evidence type="ECO:0000313" key="15">
    <source>
        <dbReference type="EMBL" id="HJC09349.1"/>
    </source>
</evidence>
<dbReference type="PANTHER" id="PTHR43163:SF6">
    <property type="entry name" value="DIPEPTIDE TRANSPORT SYSTEM PERMEASE PROTEIN DPPB-RELATED"/>
    <property type="match status" value="1"/>
</dbReference>
<evidence type="ECO:0000256" key="4">
    <source>
        <dbReference type="ARBA" id="ARBA00022596"/>
    </source>
</evidence>
<organism evidence="15 16">
    <name type="scientific">Candidatus Blautia merdigallinarum</name>
    <dbReference type="NCBI Taxonomy" id="2838495"/>
    <lineage>
        <taxon>Bacteria</taxon>
        <taxon>Bacillati</taxon>
        <taxon>Bacillota</taxon>
        <taxon>Clostridia</taxon>
        <taxon>Lachnospirales</taxon>
        <taxon>Lachnospiraceae</taxon>
        <taxon>Blautia</taxon>
    </lineage>
</organism>
<keyword evidence="8" id="KW-0921">Nickel transport</keyword>